<evidence type="ECO:0000313" key="2">
    <source>
        <dbReference type="EMBL" id="MFC7442782.1"/>
    </source>
</evidence>
<sequence length="83" mass="10115">MDQGRKALSQLFREVGLPQEWLERELAHAYVKEVQVDRQKRKWNVHLHLAEPLDPEIWQSLQQRVRQYFYPEVQVSFFFNMTA</sequence>
<protein>
    <submittedName>
        <fullName evidence="2">PolC-type DNA polymerase III N-terminal domain-containing protein</fullName>
    </submittedName>
</protein>
<accession>A0ABW2RP49</accession>
<comment type="caution">
    <text evidence="2">The sequence shown here is derived from an EMBL/GenBank/DDBJ whole genome shotgun (WGS) entry which is preliminary data.</text>
</comment>
<dbReference type="InterPro" id="IPR028112">
    <property type="entry name" value="DNA_PolC-type_N_I"/>
</dbReference>
<gene>
    <name evidence="2" type="ORF">ACFQNG_17050</name>
</gene>
<name>A0ABW2RP49_9BACL</name>
<dbReference type="RefSeq" id="WP_379866887.1">
    <property type="nucleotide sequence ID" value="NZ_JBHTBW010000062.1"/>
</dbReference>
<evidence type="ECO:0000259" key="1">
    <source>
        <dbReference type="Pfam" id="PF14480"/>
    </source>
</evidence>
<dbReference type="EMBL" id="JBHTBW010000062">
    <property type="protein sequence ID" value="MFC7442782.1"/>
    <property type="molecule type" value="Genomic_DNA"/>
</dbReference>
<dbReference type="Proteomes" id="UP001596500">
    <property type="component" value="Unassembled WGS sequence"/>
</dbReference>
<keyword evidence="3" id="KW-1185">Reference proteome</keyword>
<organism evidence="2 3">
    <name type="scientific">Laceyella putida</name>
    <dbReference type="NCBI Taxonomy" id="110101"/>
    <lineage>
        <taxon>Bacteria</taxon>
        <taxon>Bacillati</taxon>
        <taxon>Bacillota</taxon>
        <taxon>Bacilli</taxon>
        <taxon>Bacillales</taxon>
        <taxon>Thermoactinomycetaceae</taxon>
        <taxon>Laceyella</taxon>
    </lineage>
</organism>
<dbReference type="Pfam" id="PF14480">
    <property type="entry name" value="DNA_pol3_a_NI"/>
    <property type="match status" value="1"/>
</dbReference>
<reference evidence="3" key="1">
    <citation type="journal article" date="2019" name="Int. J. Syst. Evol. Microbiol.">
        <title>The Global Catalogue of Microorganisms (GCM) 10K type strain sequencing project: providing services to taxonomists for standard genome sequencing and annotation.</title>
        <authorList>
            <consortium name="The Broad Institute Genomics Platform"/>
            <consortium name="The Broad Institute Genome Sequencing Center for Infectious Disease"/>
            <person name="Wu L."/>
            <person name="Ma J."/>
        </authorList>
    </citation>
    <scope>NUCLEOTIDE SEQUENCE [LARGE SCALE GENOMIC DNA]</scope>
    <source>
        <strain evidence="3">CGMCC 1.12942</strain>
    </source>
</reference>
<feature type="domain" description="DNA polymerase III PolC-type N-terminal" evidence="1">
    <location>
        <begin position="8"/>
        <end position="77"/>
    </location>
</feature>
<evidence type="ECO:0000313" key="3">
    <source>
        <dbReference type="Proteomes" id="UP001596500"/>
    </source>
</evidence>
<proteinExistence type="predicted"/>